<evidence type="ECO:0000313" key="8">
    <source>
        <dbReference type="EMBL" id="RSL95234.1"/>
    </source>
</evidence>
<keyword evidence="9" id="KW-1185">Reference proteome</keyword>
<dbReference type="Pfam" id="PF01593">
    <property type="entry name" value="Amino_oxidase"/>
    <property type="match status" value="1"/>
</dbReference>
<name>A0A428SZJ9_9HYPO</name>
<dbReference type="InterPro" id="IPR050703">
    <property type="entry name" value="Flavin_MAO"/>
</dbReference>
<dbReference type="Proteomes" id="UP000288429">
    <property type="component" value="Unassembled WGS sequence"/>
</dbReference>
<protein>
    <recommendedName>
        <fullName evidence="6">Amine oxidase</fullName>
        <ecNumber evidence="6">1.4.3.-</ecNumber>
    </recommendedName>
</protein>
<dbReference type="InterPro" id="IPR002937">
    <property type="entry name" value="Amino_oxidase"/>
</dbReference>
<evidence type="ECO:0000256" key="1">
    <source>
        <dbReference type="ARBA" id="ARBA00001974"/>
    </source>
</evidence>
<comment type="catalytic activity">
    <reaction evidence="4">
        <text>a secondary aliphatic amine + O2 + H2O = a primary amine + an aldehyde + H2O2</text>
        <dbReference type="Rhea" id="RHEA:26414"/>
        <dbReference type="ChEBI" id="CHEBI:15377"/>
        <dbReference type="ChEBI" id="CHEBI:15379"/>
        <dbReference type="ChEBI" id="CHEBI:16240"/>
        <dbReference type="ChEBI" id="CHEBI:17478"/>
        <dbReference type="ChEBI" id="CHEBI:58855"/>
        <dbReference type="ChEBI" id="CHEBI:65296"/>
        <dbReference type="EC" id="1.4.3.4"/>
    </reaction>
</comment>
<keyword evidence="3 6" id="KW-0560">Oxidoreductase</keyword>
<dbReference type="EMBL" id="NIZV01000303">
    <property type="protein sequence ID" value="RSL95234.1"/>
    <property type="molecule type" value="Genomic_DNA"/>
</dbReference>
<dbReference type="GO" id="GO:0097621">
    <property type="term" value="F:monoamine oxidase activity"/>
    <property type="evidence" value="ECO:0007669"/>
    <property type="project" value="UniProtKB-EC"/>
</dbReference>
<dbReference type="InterPro" id="IPR036188">
    <property type="entry name" value="FAD/NAD-bd_sf"/>
</dbReference>
<evidence type="ECO:0000256" key="5">
    <source>
        <dbReference type="PIRSR" id="PIRSR601613-1"/>
    </source>
</evidence>
<comment type="cofactor">
    <cofactor evidence="1 6">
        <name>FAD</name>
        <dbReference type="ChEBI" id="CHEBI:57692"/>
    </cofactor>
</comment>
<comment type="similarity">
    <text evidence="2 6">Belongs to the flavin monoamine oxidase family.</text>
</comment>
<evidence type="ECO:0000259" key="7">
    <source>
        <dbReference type="Pfam" id="PF01593"/>
    </source>
</evidence>
<evidence type="ECO:0000256" key="6">
    <source>
        <dbReference type="RuleBase" id="RU362067"/>
    </source>
</evidence>
<evidence type="ECO:0000256" key="4">
    <source>
        <dbReference type="ARBA" id="ARBA00048448"/>
    </source>
</evidence>
<dbReference type="AlphaFoldDB" id="A0A428SZJ9"/>
<evidence type="ECO:0000256" key="2">
    <source>
        <dbReference type="ARBA" id="ARBA00005995"/>
    </source>
</evidence>
<evidence type="ECO:0000256" key="3">
    <source>
        <dbReference type="ARBA" id="ARBA00023002"/>
    </source>
</evidence>
<keyword evidence="6" id="KW-0285">Flavoprotein</keyword>
<accession>A0A428SZJ9</accession>
<feature type="binding site" evidence="5">
    <location>
        <begin position="75"/>
        <end position="76"/>
    </location>
    <ligand>
        <name>FAD</name>
        <dbReference type="ChEBI" id="CHEBI:57692"/>
    </ligand>
</feature>
<dbReference type="Gene3D" id="3.50.50.60">
    <property type="entry name" value="FAD/NAD(P)-binding domain"/>
    <property type="match status" value="2"/>
</dbReference>
<proteinExistence type="inferred from homology"/>
<dbReference type="Gene3D" id="3.90.660.10">
    <property type="match status" value="2"/>
</dbReference>
<dbReference type="PANTHER" id="PTHR43563">
    <property type="entry name" value="AMINE OXIDASE"/>
    <property type="match status" value="1"/>
</dbReference>
<dbReference type="PANTHER" id="PTHR43563:SF1">
    <property type="entry name" value="AMINE OXIDASE [FLAVIN-CONTAINING] B"/>
    <property type="match status" value="1"/>
</dbReference>
<dbReference type="InterPro" id="IPR001613">
    <property type="entry name" value="Flavin_amine_oxidase"/>
</dbReference>
<gene>
    <name evidence="8" type="ORF">CDV31_014004</name>
</gene>
<evidence type="ECO:0000313" key="9">
    <source>
        <dbReference type="Proteomes" id="UP000288429"/>
    </source>
</evidence>
<comment type="caution">
    <text evidence="8">The sequence shown here is derived from an EMBL/GenBank/DDBJ whole genome shotgun (WGS) entry which is preliminary data.</text>
</comment>
<reference evidence="8 9" key="1">
    <citation type="submission" date="2017-06" db="EMBL/GenBank/DDBJ databases">
        <title>Cmopartive genomic analysis of Ambrosia Fusariam Clade fungi.</title>
        <authorList>
            <person name="Stajich J.E."/>
            <person name="Carrillo J."/>
            <person name="Kijimoto T."/>
            <person name="Eskalen A."/>
            <person name="O'Donnell K."/>
            <person name="Kasson M."/>
        </authorList>
    </citation>
    <scope>NUCLEOTIDE SEQUENCE [LARGE SCALE GENOMIC DNA]</scope>
    <source>
        <strain evidence="8 9">NRRL 20438</strain>
    </source>
</reference>
<sequence length="512" mass="56596">MSPYHANLSNEGHTYTKQDGLVAGLRTYGVVQPERKIRQVDDGNVWEVIVIGSGYAGLIAARDLVKAGKKTLLVEARDRVGGRTWSAELDGTTYEMGGTWISHVHGRVFGEMVRYGLKDDVSITRTENGGCDYFTLDTGSGSRKFTHKEAGEMTARAWGIFINIDGNNGRDICPLPYSTLGNSRVSANQVKAVDQLSCRDRIDQIKDQLSADELALLESLVPHIGGGSVENFGFLEMLRAQALQGYDIATFEEVWTLYKIREGQSTLARRIFDDAVRLGLQYTFKTPIKSIVEREGIVSLHTPDNKIFRAKRVINTIPIAVLPDIHFDPPLSPLRQEAITIGQVDYLTKIHAEVEGDLRGLRGCTWPGDMLYVYGDGFCAGGKTTRITSFAGDNRGKLDPLKEPERLETALKRFHPMDIKKVVFHDWVSDPYAKAGAAWYPAGFLTKYLAELQSRHGNVFMANADWANGWRSFIEGAMEQGALAADQVLGVNELGILGANPAPGDYQRPARL</sequence>
<keyword evidence="6" id="KW-0274">FAD</keyword>
<dbReference type="PRINTS" id="PR00757">
    <property type="entry name" value="AMINEOXDASEF"/>
</dbReference>
<feature type="domain" description="Amine oxidase" evidence="7">
    <location>
        <begin position="56"/>
        <end position="489"/>
    </location>
</feature>
<organism evidence="8 9">
    <name type="scientific">Fusarium ambrosium</name>
    <dbReference type="NCBI Taxonomy" id="131363"/>
    <lineage>
        <taxon>Eukaryota</taxon>
        <taxon>Fungi</taxon>
        <taxon>Dikarya</taxon>
        <taxon>Ascomycota</taxon>
        <taxon>Pezizomycotina</taxon>
        <taxon>Sordariomycetes</taxon>
        <taxon>Hypocreomycetidae</taxon>
        <taxon>Hypocreales</taxon>
        <taxon>Nectriaceae</taxon>
        <taxon>Fusarium</taxon>
        <taxon>Fusarium solani species complex</taxon>
    </lineage>
</organism>
<dbReference type="SUPFAM" id="SSF51905">
    <property type="entry name" value="FAD/NAD(P)-binding domain"/>
    <property type="match status" value="1"/>
</dbReference>
<dbReference type="EC" id="1.4.3.-" evidence="6"/>
<feature type="binding site" evidence="5">
    <location>
        <position position="390"/>
    </location>
    <ligand>
        <name>substrate</name>
    </ligand>
</feature>